<evidence type="ECO:0000313" key="2">
    <source>
        <dbReference type="EMBL" id="THE41487.1"/>
    </source>
</evidence>
<dbReference type="CDD" id="cd07713">
    <property type="entry name" value="DHPS-like_MBL-fold"/>
    <property type="match status" value="1"/>
</dbReference>
<dbReference type="Pfam" id="PF00753">
    <property type="entry name" value="Lactamase_B"/>
    <property type="match status" value="1"/>
</dbReference>
<dbReference type="InterPro" id="IPR036866">
    <property type="entry name" value="RibonucZ/Hydroxyglut_hydro"/>
</dbReference>
<gene>
    <name evidence="2" type="ORF">DJ535_04735</name>
</gene>
<dbReference type="InterPro" id="IPR052926">
    <property type="entry name" value="Metallo-beta-lactamase_dom"/>
</dbReference>
<keyword evidence="3" id="KW-1185">Reference proteome</keyword>
<name>A0ABY2Q0B3_9ENTR</name>
<feature type="domain" description="Metallo-beta-lactamase" evidence="1">
    <location>
        <begin position="25"/>
        <end position="186"/>
    </location>
</feature>
<protein>
    <submittedName>
        <fullName evidence="2">MBL fold metallo-hydrolase</fullName>
    </submittedName>
</protein>
<evidence type="ECO:0000259" key="1">
    <source>
        <dbReference type="SMART" id="SM00849"/>
    </source>
</evidence>
<comment type="caution">
    <text evidence="2">The sequence shown here is derived from an EMBL/GenBank/DDBJ whole genome shotgun (WGS) entry which is preliminary data.</text>
</comment>
<dbReference type="PANTHER" id="PTHR13754">
    <property type="entry name" value="METALLO-BETA-LACTAMASE SUPERFAMILY PROTEIN"/>
    <property type="match status" value="1"/>
</dbReference>
<proteinExistence type="predicted"/>
<dbReference type="InterPro" id="IPR001279">
    <property type="entry name" value="Metallo-B-lactamas"/>
</dbReference>
<evidence type="ECO:0000313" key="3">
    <source>
        <dbReference type="Proteomes" id="UP000306790"/>
    </source>
</evidence>
<sequence>MALTITVLLENRRAAGAETSLQAKPGLSLLVQDETTTILFDTGPDDSFKLNAALMGVDLSQLTATVLSHGHYDHCGGVSWLADNTRVICHPQIACERYSAISLFGYTSKIKKLSRDNDYSRLSMEYTQEPLSISERFLWSGEISVPTPRAYGVIRERTMRQDYIADEGVLIYKSDRGLVIITGCGHRGIENIVRHCQNITGITKIHALIGGFHLRCASPFKLWQVRQFLNQQKPERLLGCHCTGSWGRLWLPEISAPATGDVIVLE</sequence>
<organism evidence="2 3">
    <name type="scientific">Citrobacter murliniae</name>
    <dbReference type="NCBI Taxonomy" id="67829"/>
    <lineage>
        <taxon>Bacteria</taxon>
        <taxon>Pseudomonadati</taxon>
        <taxon>Pseudomonadota</taxon>
        <taxon>Gammaproteobacteria</taxon>
        <taxon>Enterobacterales</taxon>
        <taxon>Enterobacteriaceae</taxon>
        <taxon>Citrobacter</taxon>
        <taxon>Citrobacter freundii complex</taxon>
    </lineage>
</organism>
<accession>A0ABY2Q0B3</accession>
<dbReference type="InterPro" id="IPR041712">
    <property type="entry name" value="DHPS-like_MBL-fold"/>
</dbReference>
<dbReference type="EMBL" id="QFVP01000002">
    <property type="protein sequence ID" value="THE41487.1"/>
    <property type="molecule type" value="Genomic_DNA"/>
</dbReference>
<dbReference type="SUPFAM" id="SSF56281">
    <property type="entry name" value="Metallo-hydrolase/oxidoreductase"/>
    <property type="match status" value="1"/>
</dbReference>
<dbReference type="PANTHER" id="PTHR13754:SF13">
    <property type="entry name" value="METALLO-BETA-LACTAMASE SUPERFAMILY PROTEIN (AFU_ORTHOLOGUE AFUA_3G07630)"/>
    <property type="match status" value="1"/>
</dbReference>
<dbReference type="Proteomes" id="UP000306790">
    <property type="component" value="Unassembled WGS sequence"/>
</dbReference>
<dbReference type="SMART" id="SM00849">
    <property type="entry name" value="Lactamase_B"/>
    <property type="match status" value="1"/>
</dbReference>
<dbReference type="RefSeq" id="WP_045440849.1">
    <property type="nucleotide sequence ID" value="NZ_QFVP01000002.1"/>
</dbReference>
<dbReference type="Gene3D" id="3.60.15.10">
    <property type="entry name" value="Ribonuclease Z/Hydroxyacylglutathione hydrolase-like"/>
    <property type="match status" value="1"/>
</dbReference>
<reference evidence="2 3" key="1">
    <citation type="submission" date="2018-05" db="EMBL/GenBank/DDBJ databases">
        <title>Isolation and genomic analyses of lactose-positive bacteria from faecal samples of preterm neonates.</title>
        <authorList>
            <person name="Chen Y."/>
            <person name="Brook T.C."/>
            <person name="O'Neill I."/>
            <person name="Soe C.Z."/>
            <person name="Hall L.J."/>
            <person name="Hoyles L."/>
        </authorList>
    </citation>
    <scope>NUCLEOTIDE SEQUENCE [LARGE SCALE GENOMIC DNA]</scope>
    <source>
        <strain evidence="2 3">P080C CL</strain>
    </source>
</reference>